<dbReference type="Gene3D" id="1.10.760.10">
    <property type="entry name" value="Cytochrome c-like domain"/>
    <property type="match status" value="2"/>
</dbReference>
<keyword evidence="1 4" id="KW-0349">Heme</keyword>
<dbReference type="InterPro" id="IPR009056">
    <property type="entry name" value="Cyt_c-like_dom"/>
</dbReference>
<reference evidence="7" key="1">
    <citation type="submission" date="2022-11" db="EMBL/GenBank/DDBJ databases">
        <title>Minimal conservation of predation-associated metabolite biosynthetic gene clusters underscores biosynthetic potential of Myxococcota including descriptions for ten novel species: Archangium lansinium sp. nov., Myxococcus landrumus sp. nov., Nannocystis bai.</title>
        <authorList>
            <person name="Ahearne A."/>
            <person name="Stevens C."/>
            <person name="Dowd S."/>
        </authorList>
    </citation>
    <scope>NUCLEOTIDE SEQUENCE</scope>
    <source>
        <strain evidence="7">Fl3</strain>
    </source>
</reference>
<protein>
    <submittedName>
        <fullName evidence="7">C-type cytochrome</fullName>
    </submittedName>
</protein>
<organism evidence="7 8">
    <name type="scientific">Nannocystis punicea</name>
    <dbReference type="NCBI Taxonomy" id="2995304"/>
    <lineage>
        <taxon>Bacteria</taxon>
        <taxon>Pseudomonadati</taxon>
        <taxon>Myxococcota</taxon>
        <taxon>Polyangia</taxon>
        <taxon>Nannocystales</taxon>
        <taxon>Nannocystaceae</taxon>
        <taxon>Nannocystis</taxon>
    </lineage>
</organism>
<feature type="region of interest" description="Disordered" evidence="5">
    <location>
        <begin position="442"/>
        <end position="462"/>
    </location>
</feature>
<dbReference type="PROSITE" id="PS51007">
    <property type="entry name" value="CYTC"/>
    <property type="match status" value="1"/>
</dbReference>
<feature type="region of interest" description="Disordered" evidence="5">
    <location>
        <begin position="171"/>
        <end position="192"/>
    </location>
</feature>
<dbReference type="InterPro" id="IPR051395">
    <property type="entry name" value="Cytochrome_c_Peroxidase/MauG"/>
</dbReference>
<accession>A0ABY7GVC9</accession>
<dbReference type="Proteomes" id="UP001164459">
    <property type="component" value="Chromosome"/>
</dbReference>
<dbReference type="PANTHER" id="PTHR30600">
    <property type="entry name" value="CYTOCHROME C PEROXIDASE-RELATED"/>
    <property type="match status" value="1"/>
</dbReference>
<dbReference type="Pfam" id="PF13442">
    <property type="entry name" value="Cytochrome_CBB3"/>
    <property type="match status" value="1"/>
</dbReference>
<dbReference type="InterPro" id="IPR036909">
    <property type="entry name" value="Cyt_c-like_dom_sf"/>
</dbReference>
<sequence length="477" mass="51103">MIQPPLPGDLQPAAGARNHSSLAAMGAIALLATSACGTKAEPTEPAVPVEPLFKDAFQGTNGRSCATCHVPEDNFTLTPDHVARLLATNPKDPLFAAIDADDPGAETLTFEHLKKGLVRVWLPLPANMDVIDDAGNVTTPPDRKIFVWRGVPSIADAALTAPYQLDGREETLEEQAQGALTGHSGGGQASKAELERIAEFERSVFSSDRAREVADELASGVEFGEVSDVEAAMELSPAEERGREVYEKVCASCHGGANKATIVDRAVHDLAFPALKPDGTVLFEVPAANPPIPVLAAQPGNEFINIGSAMENFLVQLGATEHESFTKDVSFPAYRFRFYKDASRAEVLADLPPALPPGDPFSDAVDPDGNPITGPNFFPQFFTTDPGRAVITGSPHDFEAFDIPTLRGIGRTAPYWHNNISETLEDVVSLYSDHLLAKFPSLTLPGEKEPDPDGDIGPPEALTREQKSDLVAFLRRL</sequence>
<evidence type="ECO:0000256" key="3">
    <source>
        <dbReference type="ARBA" id="ARBA00023004"/>
    </source>
</evidence>
<evidence type="ECO:0000256" key="2">
    <source>
        <dbReference type="ARBA" id="ARBA00022723"/>
    </source>
</evidence>
<dbReference type="SUPFAM" id="SSF46626">
    <property type="entry name" value="Cytochrome c"/>
    <property type="match status" value="2"/>
</dbReference>
<evidence type="ECO:0000256" key="4">
    <source>
        <dbReference type="PROSITE-ProRule" id="PRU00433"/>
    </source>
</evidence>
<gene>
    <name evidence="7" type="ORF">O0S08_32475</name>
</gene>
<keyword evidence="8" id="KW-1185">Reference proteome</keyword>
<evidence type="ECO:0000313" key="8">
    <source>
        <dbReference type="Proteomes" id="UP001164459"/>
    </source>
</evidence>
<feature type="domain" description="Cytochrome c" evidence="6">
    <location>
        <begin position="237"/>
        <end position="477"/>
    </location>
</feature>
<dbReference type="RefSeq" id="WP_269033257.1">
    <property type="nucleotide sequence ID" value="NZ_CP114040.1"/>
</dbReference>
<evidence type="ECO:0000256" key="5">
    <source>
        <dbReference type="SAM" id="MobiDB-lite"/>
    </source>
</evidence>
<evidence type="ECO:0000313" key="7">
    <source>
        <dbReference type="EMBL" id="WAS90930.1"/>
    </source>
</evidence>
<dbReference type="EMBL" id="CP114040">
    <property type="protein sequence ID" value="WAS90930.1"/>
    <property type="molecule type" value="Genomic_DNA"/>
</dbReference>
<evidence type="ECO:0000259" key="6">
    <source>
        <dbReference type="PROSITE" id="PS51007"/>
    </source>
</evidence>
<proteinExistence type="predicted"/>
<evidence type="ECO:0000256" key="1">
    <source>
        <dbReference type="ARBA" id="ARBA00022617"/>
    </source>
</evidence>
<keyword evidence="3 4" id="KW-0408">Iron</keyword>
<keyword evidence="2 4" id="KW-0479">Metal-binding</keyword>
<name>A0ABY7GVC9_9BACT</name>